<proteinExistence type="predicted"/>
<protein>
    <submittedName>
        <fullName evidence="2">Formylglycine-generating enzyme family protein</fullName>
    </submittedName>
</protein>
<gene>
    <name evidence="2" type="ORF">IWA51_05360</name>
</gene>
<dbReference type="InterPro" id="IPR051043">
    <property type="entry name" value="Sulfatase_Mod_Factor_Kinase"/>
</dbReference>
<sequence length="279" mass="32061">MKRFLIFLFFVFLGGIVMAQSFSGDFVLVPSGSFMMGSAVTEDWRENDEMQHKVFIDSFYIAKSETTQEEYERVMKKNPSQFRGKNLPVENVSFLDAVEYCNEKSKFENLTPCYSINGQKVTWNKNANGYRLPTEAEWEYACRAGTKTPFNLEKSLDADDANFYGHYPYQIEQNYFDSSKLEAQPGTYRGHTVSVKSFKPNKWGIYDMHGNVAEWCFDNYAKYSVVESKNPVCDNGSSTRIVRGGGWNDFAKHMRSAYRSSIPQDDIFSSCGFRIAKNK</sequence>
<dbReference type="SUPFAM" id="SSF56436">
    <property type="entry name" value="C-type lectin-like"/>
    <property type="match status" value="1"/>
</dbReference>
<feature type="domain" description="Sulfatase-modifying factor enzyme-like" evidence="1">
    <location>
        <begin position="25"/>
        <end position="277"/>
    </location>
</feature>
<dbReference type="GO" id="GO:0120147">
    <property type="term" value="F:formylglycine-generating oxidase activity"/>
    <property type="evidence" value="ECO:0007669"/>
    <property type="project" value="TreeGrafter"/>
</dbReference>
<dbReference type="Pfam" id="PF03781">
    <property type="entry name" value="FGE-sulfatase"/>
    <property type="match status" value="1"/>
</dbReference>
<accession>A0A7T3RF91</accession>
<evidence type="ECO:0000259" key="1">
    <source>
        <dbReference type="Pfam" id="PF03781"/>
    </source>
</evidence>
<dbReference type="KEGG" id="tper:IWA51_05360"/>
<dbReference type="InterPro" id="IPR042095">
    <property type="entry name" value="SUMF_sf"/>
</dbReference>
<evidence type="ECO:0000313" key="2">
    <source>
        <dbReference type="EMBL" id="QQA02016.1"/>
    </source>
</evidence>
<dbReference type="PANTHER" id="PTHR23150:SF19">
    <property type="entry name" value="FORMYLGLYCINE-GENERATING ENZYME"/>
    <property type="match status" value="1"/>
</dbReference>
<dbReference type="Proteomes" id="UP000595224">
    <property type="component" value="Chromosome"/>
</dbReference>
<dbReference type="InterPro" id="IPR016187">
    <property type="entry name" value="CTDL_fold"/>
</dbReference>
<reference evidence="2 3" key="1">
    <citation type="submission" date="2020-11" db="EMBL/GenBank/DDBJ databases">
        <title>Treponema Peruensis nv. sp., first commensal Treponema isolated from human feces.</title>
        <authorList>
            <person name="Belkhou C."/>
            <person name="Raes J."/>
        </authorList>
    </citation>
    <scope>NUCLEOTIDE SEQUENCE [LARGE SCALE GENOMIC DNA]</scope>
    <source>
        <strain evidence="2 3">RCC2812</strain>
    </source>
</reference>
<evidence type="ECO:0000313" key="3">
    <source>
        <dbReference type="Proteomes" id="UP000595224"/>
    </source>
</evidence>
<dbReference type="AlphaFoldDB" id="A0A7T3RF91"/>
<organism evidence="2 3">
    <name type="scientific">Treponema peruense</name>
    <dbReference type="NCBI Taxonomy" id="2787628"/>
    <lineage>
        <taxon>Bacteria</taxon>
        <taxon>Pseudomonadati</taxon>
        <taxon>Spirochaetota</taxon>
        <taxon>Spirochaetia</taxon>
        <taxon>Spirochaetales</taxon>
        <taxon>Treponemataceae</taxon>
        <taxon>Treponema</taxon>
    </lineage>
</organism>
<dbReference type="InterPro" id="IPR005532">
    <property type="entry name" value="SUMF_dom"/>
</dbReference>
<dbReference type="Gene3D" id="3.90.1580.10">
    <property type="entry name" value="paralog of FGE (formylglycine-generating enzyme)"/>
    <property type="match status" value="1"/>
</dbReference>
<name>A0A7T3RF91_9SPIR</name>
<dbReference type="EMBL" id="CP064936">
    <property type="protein sequence ID" value="QQA02016.1"/>
    <property type="molecule type" value="Genomic_DNA"/>
</dbReference>
<keyword evidence="3" id="KW-1185">Reference proteome</keyword>
<dbReference type="PANTHER" id="PTHR23150">
    <property type="entry name" value="SULFATASE MODIFYING FACTOR 1, 2"/>
    <property type="match status" value="1"/>
</dbReference>